<dbReference type="GO" id="GO:0048269">
    <property type="term" value="C:methionine adenosyltransferase complex"/>
    <property type="evidence" value="ECO:0007669"/>
    <property type="project" value="TreeGrafter"/>
</dbReference>
<keyword evidence="4" id="KW-1185">Reference proteome</keyword>
<evidence type="ECO:0000313" key="4">
    <source>
        <dbReference type="Proteomes" id="UP001145021"/>
    </source>
</evidence>
<evidence type="ECO:0000259" key="2">
    <source>
        <dbReference type="Pfam" id="PF04321"/>
    </source>
</evidence>
<dbReference type="PANTHER" id="PTHR10491">
    <property type="entry name" value="DTDP-4-DEHYDRORHAMNOSE REDUCTASE"/>
    <property type="match status" value="1"/>
</dbReference>
<accession>A0A9W7XL48</accession>
<gene>
    <name evidence="3" type="ORF">LPJ64_001557</name>
</gene>
<evidence type="ECO:0000256" key="1">
    <source>
        <dbReference type="SAM" id="MobiDB-lite"/>
    </source>
</evidence>
<dbReference type="CDD" id="cd05254">
    <property type="entry name" value="dTDP_HR_like_SDR_e"/>
    <property type="match status" value="1"/>
</dbReference>
<name>A0A9W7XL48_9FUNG</name>
<proteinExistence type="predicted"/>
<dbReference type="SUPFAM" id="SSF51735">
    <property type="entry name" value="NAD(P)-binding Rossmann-fold domains"/>
    <property type="match status" value="1"/>
</dbReference>
<dbReference type="FunFam" id="3.40.50.720:FF:000357">
    <property type="entry name" value="Methionine adenosyltransferase 2 subunit beta"/>
    <property type="match status" value="1"/>
</dbReference>
<organism evidence="3 4">
    <name type="scientific">Coemansia asiatica</name>
    <dbReference type="NCBI Taxonomy" id="1052880"/>
    <lineage>
        <taxon>Eukaryota</taxon>
        <taxon>Fungi</taxon>
        <taxon>Fungi incertae sedis</taxon>
        <taxon>Zoopagomycota</taxon>
        <taxon>Kickxellomycotina</taxon>
        <taxon>Kickxellomycetes</taxon>
        <taxon>Kickxellales</taxon>
        <taxon>Kickxellaceae</taxon>
        <taxon>Coemansia</taxon>
    </lineage>
</organism>
<dbReference type="GO" id="GO:0006556">
    <property type="term" value="P:S-adenosylmethionine biosynthetic process"/>
    <property type="evidence" value="ECO:0007669"/>
    <property type="project" value="TreeGrafter"/>
</dbReference>
<dbReference type="PANTHER" id="PTHR10491:SF4">
    <property type="entry name" value="METHIONINE ADENOSYLTRANSFERASE 2 SUBUNIT BETA"/>
    <property type="match status" value="1"/>
</dbReference>
<dbReference type="Pfam" id="PF04321">
    <property type="entry name" value="RmlD_sub_bind"/>
    <property type="match status" value="1"/>
</dbReference>
<feature type="domain" description="RmlD-like substrate binding" evidence="2">
    <location>
        <begin position="7"/>
        <end position="297"/>
    </location>
</feature>
<evidence type="ECO:0000313" key="3">
    <source>
        <dbReference type="EMBL" id="KAJ1647029.1"/>
    </source>
</evidence>
<feature type="region of interest" description="Disordered" evidence="1">
    <location>
        <begin position="267"/>
        <end position="289"/>
    </location>
</feature>
<sequence>MSSAKPKLVVTGASGLLGRQVVIEAKKRGTFDVIGLSFTRTRDGLRKLDLTDEQAVREFFAAEKPQAMIHCAAERRPNVARDDPEGTRKLNVQVTGALAREAKVYGTFFVYISTEYVFDGLNPPYNINDKPNPINLYGQTKLEGEQAALEANPRAAVLRVPLLYGRFEYESESAVSVLLDPARDTSKVTQVDAVQTRFPTCIDDISRVLIDMVEINSRILDDDKSSDSKGVQGIFHISSTQSMTKYDMCVFFAQTLGIADTSHIVAAKEPPSSSENSVQRPKNTQLSNDSLEQIGIKPSFVSFTQWWEEYLANNH</sequence>
<comment type="caution">
    <text evidence="3">The sequence shown here is derived from an EMBL/GenBank/DDBJ whole genome shotgun (WGS) entry which is preliminary data.</text>
</comment>
<reference evidence="3" key="1">
    <citation type="submission" date="2022-07" db="EMBL/GenBank/DDBJ databases">
        <title>Phylogenomic reconstructions and comparative analyses of Kickxellomycotina fungi.</title>
        <authorList>
            <person name="Reynolds N.K."/>
            <person name="Stajich J.E."/>
            <person name="Barry K."/>
            <person name="Grigoriev I.V."/>
            <person name="Crous P."/>
            <person name="Smith M.E."/>
        </authorList>
    </citation>
    <scope>NUCLEOTIDE SEQUENCE</scope>
    <source>
        <strain evidence="3">NBRC 105413</strain>
    </source>
</reference>
<dbReference type="InterPro" id="IPR005913">
    <property type="entry name" value="dTDP_dehydrorham_reduct"/>
</dbReference>
<dbReference type="GO" id="GO:0048270">
    <property type="term" value="F:methionine adenosyltransferase regulator activity"/>
    <property type="evidence" value="ECO:0007669"/>
    <property type="project" value="TreeGrafter"/>
</dbReference>
<feature type="compositionally biased region" description="Polar residues" evidence="1">
    <location>
        <begin position="271"/>
        <end position="289"/>
    </location>
</feature>
<dbReference type="InterPro" id="IPR029903">
    <property type="entry name" value="RmlD-like-bd"/>
</dbReference>
<dbReference type="InterPro" id="IPR036291">
    <property type="entry name" value="NAD(P)-bd_dom_sf"/>
</dbReference>
<dbReference type="Proteomes" id="UP001145021">
    <property type="component" value="Unassembled WGS sequence"/>
</dbReference>
<dbReference type="EMBL" id="JANBOH010000041">
    <property type="protein sequence ID" value="KAJ1647029.1"/>
    <property type="molecule type" value="Genomic_DNA"/>
</dbReference>
<protein>
    <recommendedName>
        <fullName evidence="2">RmlD-like substrate binding domain-containing protein</fullName>
    </recommendedName>
</protein>
<dbReference type="Gene3D" id="3.40.50.720">
    <property type="entry name" value="NAD(P)-binding Rossmann-like Domain"/>
    <property type="match status" value="1"/>
</dbReference>
<dbReference type="AlphaFoldDB" id="A0A9W7XL48"/>